<name>A0A4D8P5U9_9PROT</name>
<organism evidence="11 12">
    <name type="scientific">Azospirillum argentinense</name>
    <dbReference type="NCBI Taxonomy" id="2970906"/>
    <lineage>
        <taxon>Bacteria</taxon>
        <taxon>Pseudomonadati</taxon>
        <taxon>Pseudomonadota</taxon>
        <taxon>Alphaproteobacteria</taxon>
        <taxon>Rhodospirillales</taxon>
        <taxon>Azospirillaceae</taxon>
        <taxon>Azospirillum</taxon>
    </lineage>
</organism>
<evidence type="ECO:0000256" key="6">
    <source>
        <dbReference type="ARBA" id="ARBA00023136"/>
    </source>
</evidence>
<evidence type="ECO:0000256" key="9">
    <source>
        <dbReference type="SAM" id="MobiDB-lite"/>
    </source>
</evidence>
<feature type="signal peptide" evidence="10">
    <location>
        <begin position="1"/>
        <end position="31"/>
    </location>
</feature>
<dbReference type="Pfam" id="PF02321">
    <property type="entry name" value="OEP"/>
    <property type="match status" value="2"/>
</dbReference>
<reference evidence="11 12" key="1">
    <citation type="submission" date="2018-09" db="EMBL/GenBank/DDBJ databases">
        <title>Whole genome based analysis of evolution and adaptive divergence in Indian and Brazilian strains of Azospirillum brasilense.</title>
        <authorList>
            <person name="Singh C."/>
            <person name="Tripathi A.K."/>
        </authorList>
    </citation>
    <scope>NUCLEOTIDE SEQUENCE [LARGE SCALE GENOMIC DNA]</scope>
    <source>
        <strain evidence="11 12">MTCC4035</strain>
    </source>
</reference>
<dbReference type="Proteomes" id="UP000298595">
    <property type="component" value="Chromosome"/>
</dbReference>
<sequence>MTVRSRFARHLMATALTLGVAFVGGIDTASAQSLEDALAQAYSNNPALAAQRARQRAVDESVPQALSGYRPTVRATAGITRNASNSTFQGGETGSENNAKSVGVTATQPLYDATVGPAVRRAERTVEAQRATVLANEQQILLNAAAAYLDVVQNQAVLELQANNEQVLRRQLDAARDRFRVGEYTRTDVSQSESRLAASIAARISADGTLQASRATYERVVGSMPGKLKAPKPKFKLPGTLDEVVEMARSNNPSVLSATYTEAAQREAVDQQFGRLLPSANLSAQANRTIDAGRSSGIDIKRQDGAQLTAQLTIPLYQAGLPEALTREAKHTANQARLQIDDTRRQAVEAAISAWQGLQAARASIESYNSQIRAAEIALEGVRQEAQVGSRTVLDVLNQEQELLNARVNLVRAQRTEMVQAFTVLGAIGQLTARQLNLPVQYYDADTHYKQVRNKWIGTGVPE</sequence>
<evidence type="ECO:0000313" key="12">
    <source>
        <dbReference type="Proteomes" id="UP000298595"/>
    </source>
</evidence>
<evidence type="ECO:0000256" key="3">
    <source>
        <dbReference type="ARBA" id="ARBA00022448"/>
    </source>
</evidence>
<protein>
    <recommendedName>
        <fullName evidence="13">Outer membrane protein/adhesin transport system outer membrane protein</fullName>
    </recommendedName>
</protein>
<dbReference type="KEGG" id="aare:D3093_02535"/>
<comment type="subcellular location">
    <subcellularLocation>
        <location evidence="1">Cell outer membrane</location>
    </subcellularLocation>
</comment>
<keyword evidence="8" id="KW-0175">Coiled coil</keyword>
<feature type="compositionally biased region" description="Polar residues" evidence="9">
    <location>
        <begin position="79"/>
        <end position="103"/>
    </location>
</feature>
<evidence type="ECO:0000256" key="1">
    <source>
        <dbReference type="ARBA" id="ARBA00004442"/>
    </source>
</evidence>
<proteinExistence type="inferred from homology"/>
<keyword evidence="4" id="KW-1134">Transmembrane beta strand</keyword>
<dbReference type="EMBL" id="CP032321">
    <property type="protein sequence ID" value="QCN94232.1"/>
    <property type="molecule type" value="Genomic_DNA"/>
</dbReference>
<keyword evidence="3" id="KW-0813">Transport</keyword>
<dbReference type="PANTHER" id="PTHR30026">
    <property type="entry name" value="OUTER MEMBRANE PROTEIN TOLC"/>
    <property type="match status" value="1"/>
</dbReference>
<dbReference type="AlphaFoldDB" id="A0A4D8P5U9"/>
<feature type="coiled-coil region" evidence="8">
    <location>
        <begin position="358"/>
        <end position="416"/>
    </location>
</feature>
<keyword evidence="5" id="KW-0812">Transmembrane</keyword>
<feature type="chain" id="PRO_5020844268" description="Outer membrane protein/adhesin transport system outer membrane protein" evidence="10">
    <location>
        <begin position="32"/>
        <end position="463"/>
    </location>
</feature>
<dbReference type="GO" id="GO:0009279">
    <property type="term" value="C:cell outer membrane"/>
    <property type="evidence" value="ECO:0007669"/>
    <property type="project" value="UniProtKB-SubCell"/>
</dbReference>
<dbReference type="SUPFAM" id="SSF56954">
    <property type="entry name" value="Outer membrane efflux proteins (OEP)"/>
    <property type="match status" value="1"/>
</dbReference>
<evidence type="ECO:0000256" key="10">
    <source>
        <dbReference type="SAM" id="SignalP"/>
    </source>
</evidence>
<dbReference type="Gene3D" id="1.20.1600.10">
    <property type="entry name" value="Outer membrane efflux proteins (OEP)"/>
    <property type="match status" value="1"/>
</dbReference>
<dbReference type="GO" id="GO:0015562">
    <property type="term" value="F:efflux transmembrane transporter activity"/>
    <property type="evidence" value="ECO:0007669"/>
    <property type="project" value="InterPro"/>
</dbReference>
<keyword evidence="7" id="KW-0998">Cell outer membrane</keyword>
<evidence type="ECO:0008006" key="13">
    <source>
        <dbReference type="Google" id="ProtNLM"/>
    </source>
</evidence>
<dbReference type="NCBIfam" id="TIGR01844">
    <property type="entry name" value="type_I_sec_TolC"/>
    <property type="match status" value="1"/>
</dbReference>
<evidence type="ECO:0000256" key="2">
    <source>
        <dbReference type="ARBA" id="ARBA00007613"/>
    </source>
</evidence>
<dbReference type="InterPro" id="IPR003423">
    <property type="entry name" value="OMP_efflux"/>
</dbReference>
<comment type="similarity">
    <text evidence="2">Belongs to the outer membrane factor (OMF) (TC 1.B.17) family.</text>
</comment>
<evidence type="ECO:0000256" key="4">
    <source>
        <dbReference type="ARBA" id="ARBA00022452"/>
    </source>
</evidence>
<dbReference type="GO" id="GO:0015288">
    <property type="term" value="F:porin activity"/>
    <property type="evidence" value="ECO:0007669"/>
    <property type="project" value="TreeGrafter"/>
</dbReference>
<dbReference type="InterPro" id="IPR010130">
    <property type="entry name" value="T1SS_OMP_TolC"/>
</dbReference>
<dbReference type="PANTHER" id="PTHR30026:SF22">
    <property type="entry name" value="OUTER MEMBRANE EFFLUX PROTEIN"/>
    <property type="match status" value="1"/>
</dbReference>
<evidence type="ECO:0000256" key="5">
    <source>
        <dbReference type="ARBA" id="ARBA00022692"/>
    </source>
</evidence>
<accession>A0A4D8P5U9</accession>
<evidence type="ECO:0000313" key="11">
    <source>
        <dbReference type="EMBL" id="QCN94232.1"/>
    </source>
</evidence>
<gene>
    <name evidence="11" type="ORF">D3093_02535</name>
</gene>
<evidence type="ECO:0000256" key="8">
    <source>
        <dbReference type="SAM" id="Coils"/>
    </source>
</evidence>
<keyword evidence="6" id="KW-0472">Membrane</keyword>
<dbReference type="InterPro" id="IPR051906">
    <property type="entry name" value="TolC-like"/>
</dbReference>
<evidence type="ECO:0000256" key="7">
    <source>
        <dbReference type="ARBA" id="ARBA00023237"/>
    </source>
</evidence>
<feature type="region of interest" description="Disordered" evidence="9">
    <location>
        <begin position="76"/>
        <end position="103"/>
    </location>
</feature>
<dbReference type="GO" id="GO:1990281">
    <property type="term" value="C:efflux pump complex"/>
    <property type="evidence" value="ECO:0007669"/>
    <property type="project" value="TreeGrafter"/>
</dbReference>
<keyword evidence="10" id="KW-0732">Signal</keyword>